<dbReference type="Proteomes" id="UP001055811">
    <property type="component" value="Linkage Group LG02"/>
</dbReference>
<sequence length="131" mass="15102">MSPTRTTNSSIFEAFSLTPLPYPVLLILALIFSFLGFQWYSSYEEAIEATEESFNWVLLITPLLLLFAVKWLSNVENPEKFFGFGLSPWERRRRQAYQLPSEGSSPWGVAALILMVLVLMQFHSTVLESWF</sequence>
<reference evidence="1 2" key="2">
    <citation type="journal article" date="2022" name="Mol. Ecol. Resour.">
        <title>The genomes of chicory, endive, great burdock and yacon provide insights into Asteraceae paleo-polyploidization history and plant inulin production.</title>
        <authorList>
            <person name="Fan W."/>
            <person name="Wang S."/>
            <person name="Wang H."/>
            <person name="Wang A."/>
            <person name="Jiang F."/>
            <person name="Liu H."/>
            <person name="Zhao H."/>
            <person name="Xu D."/>
            <person name="Zhang Y."/>
        </authorList>
    </citation>
    <scope>NUCLEOTIDE SEQUENCE [LARGE SCALE GENOMIC DNA]</scope>
    <source>
        <strain evidence="2">cv. Punajuju</strain>
        <tissue evidence="1">Leaves</tissue>
    </source>
</reference>
<gene>
    <name evidence="1" type="ORF">L2E82_10909</name>
</gene>
<evidence type="ECO:0000313" key="2">
    <source>
        <dbReference type="Proteomes" id="UP001055811"/>
    </source>
</evidence>
<protein>
    <submittedName>
        <fullName evidence="1">Uncharacterized protein</fullName>
    </submittedName>
</protein>
<dbReference type="EMBL" id="CM042010">
    <property type="protein sequence ID" value="KAI3780916.1"/>
    <property type="molecule type" value="Genomic_DNA"/>
</dbReference>
<reference evidence="2" key="1">
    <citation type="journal article" date="2022" name="Mol. Ecol. Resour.">
        <title>The genomes of chicory, endive, great burdock and yacon provide insights into Asteraceae palaeo-polyploidization history and plant inulin production.</title>
        <authorList>
            <person name="Fan W."/>
            <person name="Wang S."/>
            <person name="Wang H."/>
            <person name="Wang A."/>
            <person name="Jiang F."/>
            <person name="Liu H."/>
            <person name="Zhao H."/>
            <person name="Xu D."/>
            <person name="Zhang Y."/>
        </authorList>
    </citation>
    <scope>NUCLEOTIDE SEQUENCE [LARGE SCALE GENOMIC DNA]</scope>
    <source>
        <strain evidence="2">cv. Punajuju</strain>
    </source>
</reference>
<evidence type="ECO:0000313" key="1">
    <source>
        <dbReference type="EMBL" id="KAI3780916.1"/>
    </source>
</evidence>
<proteinExistence type="predicted"/>
<organism evidence="1 2">
    <name type="scientific">Cichorium intybus</name>
    <name type="common">Chicory</name>
    <dbReference type="NCBI Taxonomy" id="13427"/>
    <lineage>
        <taxon>Eukaryota</taxon>
        <taxon>Viridiplantae</taxon>
        <taxon>Streptophyta</taxon>
        <taxon>Embryophyta</taxon>
        <taxon>Tracheophyta</taxon>
        <taxon>Spermatophyta</taxon>
        <taxon>Magnoliopsida</taxon>
        <taxon>eudicotyledons</taxon>
        <taxon>Gunneridae</taxon>
        <taxon>Pentapetalae</taxon>
        <taxon>asterids</taxon>
        <taxon>campanulids</taxon>
        <taxon>Asterales</taxon>
        <taxon>Asteraceae</taxon>
        <taxon>Cichorioideae</taxon>
        <taxon>Cichorieae</taxon>
        <taxon>Cichoriinae</taxon>
        <taxon>Cichorium</taxon>
    </lineage>
</organism>
<accession>A0ACB9GCV6</accession>
<name>A0ACB9GCV6_CICIN</name>
<comment type="caution">
    <text evidence="1">The sequence shown here is derived from an EMBL/GenBank/DDBJ whole genome shotgun (WGS) entry which is preliminary data.</text>
</comment>
<keyword evidence="2" id="KW-1185">Reference proteome</keyword>